<proteinExistence type="predicted"/>
<feature type="transmembrane region" description="Helical" evidence="2">
    <location>
        <begin position="962"/>
        <end position="981"/>
    </location>
</feature>
<feature type="region of interest" description="Disordered" evidence="1">
    <location>
        <begin position="153"/>
        <end position="174"/>
    </location>
</feature>
<feature type="transmembrane region" description="Helical" evidence="2">
    <location>
        <begin position="494"/>
        <end position="512"/>
    </location>
</feature>
<feature type="transmembrane region" description="Helical" evidence="2">
    <location>
        <begin position="662"/>
        <end position="680"/>
    </location>
</feature>
<keyword evidence="2" id="KW-1133">Transmembrane helix</keyword>
<dbReference type="HOGENOM" id="CLU_248320_0_0_9"/>
<feature type="transmembrane region" description="Helical" evidence="2">
    <location>
        <begin position="907"/>
        <end position="925"/>
    </location>
</feature>
<dbReference type="RefSeq" id="WP_013497197.1">
    <property type="nucleotide sequence ID" value="NC_014833.1"/>
</dbReference>
<feature type="transmembrane region" description="Helical" evidence="2">
    <location>
        <begin position="440"/>
        <end position="462"/>
    </location>
</feature>
<protein>
    <submittedName>
        <fullName evidence="3">Uncharacterized protein</fullName>
    </submittedName>
</protein>
<accession>E6UFB9</accession>
<feature type="transmembrane region" description="Helical" evidence="2">
    <location>
        <begin position="776"/>
        <end position="795"/>
    </location>
</feature>
<feature type="transmembrane region" description="Helical" evidence="2">
    <location>
        <begin position="377"/>
        <end position="398"/>
    </location>
</feature>
<feature type="transmembrane region" description="Helical" evidence="2">
    <location>
        <begin position="687"/>
        <end position="704"/>
    </location>
</feature>
<feature type="transmembrane region" description="Helical" evidence="2">
    <location>
        <begin position="1014"/>
        <end position="1033"/>
    </location>
</feature>
<dbReference type="eggNOG" id="COG3115">
    <property type="taxonomic scope" value="Bacteria"/>
</dbReference>
<feature type="transmembrane region" description="Helical" evidence="2">
    <location>
        <begin position="259"/>
        <end position="279"/>
    </location>
</feature>
<feature type="transmembrane region" description="Helical" evidence="2">
    <location>
        <begin position="826"/>
        <end position="844"/>
    </location>
</feature>
<feature type="transmembrane region" description="Helical" evidence="2">
    <location>
        <begin position="800"/>
        <end position="820"/>
    </location>
</feature>
<dbReference type="STRING" id="697329.Rumal_0452"/>
<feature type="transmembrane region" description="Helical" evidence="2">
    <location>
        <begin position="6"/>
        <end position="26"/>
    </location>
</feature>
<feature type="transmembrane region" description="Helical" evidence="2">
    <location>
        <begin position="605"/>
        <end position="624"/>
    </location>
</feature>
<feature type="transmembrane region" description="Helical" evidence="2">
    <location>
        <begin position="323"/>
        <end position="343"/>
    </location>
</feature>
<feature type="transmembrane region" description="Helical" evidence="2">
    <location>
        <begin position="1091"/>
        <end position="1109"/>
    </location>
</feature>
<evidence type="ECO:0000256" key="2">
    <source>
        <dbReference type="SAM" id="Phobius"/>
    </source>
</evidence>
<feature type="transmembrane region" description="Helical" evidence="2">
    <location>
        <begin position="1285"/>
        <end position="1306"/>
    </location>
</feature>
<feature type="transmembrane region" description="Helical" evidence="2">
    <location>
        <begin position="1039"/>
        <end position="1060"/>
    </location>
</feature>
<feature type="transmembrane region" description="Helical" evidence="2">
    <location>
        <begin position="1148"/>
        <end position="1167"/>
    </location>
</feature>
<feature type="transmembrane region" description="Helical" evidence="2">
    <location>
        <begin position="469"/>
        <end position="488"/>
    </location>
</feature>
<dbReference type="KEGG" id="ral:Rumal_0452"/>
<feature type="transmembrane region" description="Helical" evidence="2">
    <location>
        <begin position="350"/>
        <end position="371"/>
    </location>
</feature>
<keyword evidence="2" id="KW-0472">Membrane</keyword>
<feature type="transmembrane region" description="Helical" evidence="2">
    <location>
        <begin position="1365"/>
        <end position="1382"/>
    </location>
</feature>
<evidence type="ECO:0000256" key="1">
    <source>
        <dbReference type="SAM" id="MobiDB-lite"/>
    </source>
</evidence>
<feature type="transmembrane region" description="Helical" evidence="2">
    <location>
        <begin position="856"/>
        <end position="874"/>
    </location>
</feature>
<feature type="transmembrane region" description="Helical" evidence="2">
    <location>
        <begin position="1466"/>
        <end position="1489"/>
    </location>
</feature>
<feature type="transmembrane region" description="Helical" evidence="2">
    <location>
        <begin position="230"/>
        <end position="253"/>
    </location>
</feature>
<keyword evidence="2" id="KW-0812">Transmembrane</keyword>
<feature type="transmembrane region" description="Helical" evidence="2">
    <location>
        <begin position="931"/>
        <end position="950"/>
    </location>
</feature>
<feature type="transmembrane region" description="Helical" evidence="2">
    <location>
        <begin position="748"/>
        <end position="770"/>
    </location>
</feature>
<sequence length="1508" mass="167965">MGTVLFIILWVLSPIILLPMCISYSLKRKKIERFIDQLYRESRISSKEKFELKTERETNSRTLYNMTPVQRNEGYFFKDEARNTYGQKGLQDSAGNVGYVPQPQQISAEKNTAAAQNVSAVQENTPAQTAVQAEIQPQHHHDGVDLVKHTETVQEKPTEARPVQPEQKKAAEIHQPAAVHTVPVQRTPAPMTAEEYNNRQPLPEWARPQVVQRPLHAPRPKREKKQYSSAAVLTGIGITFVVLAGIIFSTAFWVQMSDWTRVGVLAAQAALFFGMFGFTHKKLKIEGTASAVYILGSVFTTIAYLTTGYFGLFGAWFGIEGGGMLLFLAMGGLLITFFAAGAMKVFAKPVYEYVSCATIAISGTLILGQFADYFENKYAVFSLLVSAAGLLVSVLLSLRKKDGKEISKPAYLIYKFVKAVYAVMAVPCLVADIGKGEVGFGWSLAGWGVWMIYTGETLWRAIRDKSRKWLAYHAVLILAGSVGLIMTLDNYPLFALLITIFSAVGSWSYIYLEKKDMLLFKADKVHFFMRAVFIMAAIPLLFRHPYESGAQFAVILIWLVDHAAMAVHYKRQALMIPQCAAVLSLALELISRLDHIVDLYNTETLASLILIVAGIIGTMVYRYLEHKGKVKLKANAVNVLMRILLSLPAFACMIFGADDKNLIISMSLLLITELSVYAVLFRRQNELFFRFVFICITVGMLIPHDFDKFGLDDDKLFALIMFGMSLVCTAVYEILLRHDKVLFRAKQFIFCSKAFISLFGLAIVLGDFFSDSTFGWFDWVMLGSVAAETLAYAVIKKSPYLLLVHNICLAFMLAECGILIDDAPLFALMVTGLLSALSMIYFRLHDTGKLRFSAKTSIILMRGIFGYFALAILIQDFGTWRWECFGIAVIIAIEMLYYAIAKRNQGILLAHITALTYSFLMIGIYAKDFTVFALICCLVAAVGKLVHHILKVKNKLRFDVEYLVFRVNLVYILLYVVMLFIEYPDYSPISAVIWAIVTAELIFYGIAEKDKAYIYAHSLTLPVLFHVISYMIGSHFGGGYTNTFIFTMLIAAALALYYIIPAIFSDLADVLYTAALFGLGVKLLYGAALPYGVIAMAVAAIFMAIQAFSKDHLQSKLMRLLLPLPEIVTAMMLSDHIYREYGMHCRSLSMGICAAVLCAGAFALQFGDEKENNYRLMKTVTEIGSGVSLLMAYDHGRDLTAALIMTLVSVVLFAVMQTSKSNIHSALPVFTMFAGAGMAARSIWFDPMREGNAIVLFSIAMTAVLAVTSKLMFPDRLYKKDNDGLKLDVAHFGIVLCAISCIKESMMFSPRARMFIALLELTVFTANFIRSESTASCKNAAMTTAAGLAGLALIGRPFMQFENSTVTTKIILVIIVLFGLAVKKIWADDKKVSSEFSQTVFMAAFLLLIADGLMNQSLLNSLVVLSVSLVLLIYSFVRKTRRWFLVSAVALLGLTLYITGDFLAAVAWWAYLLLAGIVLIVVAAVTEYLRQRAAKNPQEERFFVDWKW</sequence>
<feature type="transmembrane region" description="Helical" evidence="2">
    <location>
        <begin position="987"/>
        <end position="1007"/>
    </location>
</feature>
<feature type="transmembrane region" description="Helical" evidence="2">
    <location>
        <begin position="716"/>
        <end position="736"/>
    </location>
</feature>
<feature type="transmembrane region" description="Helical" evidence="2">
    <location>
        <begin position="291"/>
        <end position="317"/>
    </location>
</feature>
<feature type="transmembrane region" description="Helical" evidence="2">
    <location>
        <begin position="1443"/>
        <end position="1460"/>
    </location>
</feature>
<feature type="transmembrane region" description="Helical" evidence="2">
    <location>
        <begin position="1418"/>
        <end position="1436"/>
    </location>
</feature>
<feature type="transmembrane region" description="Helical" evidence="2">
    <location>
        <begin position="524"/>
        <end position="542"/>
    </location>
</feature>
<evidence type="ECO:0000313" key="4">
    <source>
        <dbReference type="Proteomes" id="UP000006919"/>
    </source>
</evidence>
<organism evidence="3 4">
    <name type="scientific">Ruminococcus albus (strain ATCC 27210 / DSM 20455 / JCM 14654 / NCDO 2250 / 7)</name>
    <dbReference type="NCBI Taxonomy" id="697329"/>
    <lineage>
        <taxon>Bacteria</taxon>
        <taxon>Bacillati</taxon>
        <taxon>Bacillota</taxon>
        <taxon>Clostridia</taxon>
        <taxon>Eubacteriales</taxon>
        <taxon>Oscillospiraceae</taxon>
        <taxon>Ruminococcus</taxon>
    </lineage>
</organism>
<gene>
    <name evidence="3" type="ordered locus">Rumal_0452</name>
</gene>
<evidence type="ECO:0000313" key="3">
    <source>
        <dbReference type="EMBL" id="ADU21005.1"/>
    </source>
</evidence>
<dbReference type="Proteomes" id="UP000006919">
    <property type="component" value="Chromosome"/>
</dbReference>
<feature type="transmembrane region" description="Helical" evidence="2">
    <location>
        <begin position="1199"/>
        <end position="1215"/>
    </location>
</feature>
<name>E6UFB9_RUMA7</name>
<feature type="transmembrane region" description="Helical" evidence="2">
    <location>
        <begin position="1227"/>
        <end position="1245"/>
    </location>
</feature>
<feature type="transmembrane region" description="Helical" evidence="2">
    <location>
        <begin position="410"/>
        <end position="434"/>
    </location>
</feature>
<feature type="transmembrane region" description="Helical" evidence="2">
    <location>
        <begin position="880"/>
        <end position="900"/>
    </location>
</feature>
<dbReference type="EMBL" id="CP002403">
    <property type="protein sequence ID" value="ADU21005.1"/>
    <property type="molecule type" value="Genomic_DNA"/>
</dbReference>
<feature type="transmembrane region" description="Helical" evidence="2">
    <location>
        <begin position="636"/>
        <end position="656"/>
    </location>
</feature>
<feature type="transmembrane region" description="Helical" evidence="2">
    <location>
        <begin position="1251"/>
        <end position="1273"/>
    </location>
</feature>
<reference evidence="3 4" key="1">
    <citation type="journal article" date="2011" name="J. Bacteriol.">
        <title>Complete genome of the cellulolytic ruminal bacterium Ruminococcus albus 7.</title>
        <authorList>
            <person name="Suen G."/>
            <person name="Stevenson D.M."/>
            <person name="Bruce D.C."/>
            <person name="Chertkov O."/>
            <person name="Copeland A."/>
            <person name="Cheng J.F."/>
            <person name="Detter C."/>
            <person name="Detter J.C."/>
            <person name="Goodwin L.A."/>
            <person name="Han C.S."/>
            <person name="Hauser L.J."/>
            <person name="Ivanova N.N."/>
            <person name="Kyrpides N.C."/>
            <person name="Land M.L."/>
            <person name="Lapidus A."/>
            <person name="Lucas S."/>
            <person name="Ovchinnikova G."/>
            <person name="Pitluck S."/>
            <person name="Tapia R."/>
            <person name="Woyke T."/>
            <person name="Boyum J."/>
            <person name="Mead D."/>
            <person name="Weimer P.J."/>
        </authorList>
    </citation>
    <scope>NUCLEOTIDE SEQUENCE [LARGE SCALE GENOMIC DNA]</scope>
    <source>
        <strain evidence="4">ATCC 27210 / DSM 20455 / JCM 14654 / NCDO 2250 / 7</strain>
    </source>
</reference>